<sequence length="229" mass="25647">MIDRTQTFWARKYRLNMEDPRRKIRKGFLLAVGATKGKNLFNGTMATAKYFFDAIGASGIGELTYRKIEDRGDIEAHPTAISEAQQKAEEIVSPVLQRKKILFACRENACRSQMAAAFANYYAGDVIEAVCGGSQPIESVNADMEQVMKETGLDMGFIRPQTIDKALEYVQPDVIVTMGCGEDGCPFVPGSRRMDWDLPDPSGQPVDTMRQIRDDILQRVQVLKETLKQ</sequence>
<dbReference type="Proteomes" id="UP000189670">
    <property type="component" value="Unassembled WGS sequence"/>
</dbReference>
<accession>A0A1V1PIT1</accession>
<evidence type="ECO:0000259" key="2">
    <source>
        <dbReference type="SMART" id="SM00226"/>
    </source>
</evidence>
<dbReference type="Gene3D" id="3.40.50.360">
    <property type="match status" value="1"/>
</dbReference>
<evidence type="ECO:0000256" key="1">
    <source>
        <dbReference type="ARBA" id="ARBA00022849"/>
    </source>
</evidence>
<dbReference type="PANTHER" id="PTHR43428">
    <property type="entry name" value="ARSENATE REDUCTASE"/>
    <property type="match status" value="1"/>
</dbReference>
<name>A0A1V1PIT1_9BACT</name>
<feature type="domain" description="Phosphotyrosine protein phosphatase I" evidence="2">
    <location>
        <begin position="99"/>
        <end position="226"/>
    </location>
</feature>
<dbReference type="Pfam" id="PF01451">
    <property type="entry name" value="LMWPc"/>
    <property type="match status" value="1"/>
</dbReference>
<dbReference type="InterPro" id="IPR036196">
    <property type="entry name" value="Ptyr_pPase_sf"/>
</dbReference>
<organism evidence="3 4">
    <name type="scientific">Candidatus Magnetoglobus multicellularis str. Araruama</name>
    <dbReference type="NCBI Taxonomy" id="890399"/>
    <lineage>
        <taxon>Bacteria</taxon>
        <taxon>Pseudomonadati</taxon>
        <taxon>Thermodesulfobacteriota</taxon>
        <taxon>Desulfobacteria</taxon>
        <taxon>Desulfobacterales</taxon>
        <taxon>Desulfobacteraceae</taxon>
        <taxon>Candidatus Magnetoglobus</taxon>
    </lineage>
</organism>
<dbReference type="InterPro" id="IPR029039">
    <property type="entry name" value="Flavoprotein-like_sf"/>
</dbReference>
<gene>
    <name evidence="3" type="ORF">OMM_06244</name>
</gene>
<dbReference type="Gene3D" id="3.40.50.2300">
    <property type="match status" value="1"/>
</dbReference>
<reference evidence="4" key="1">
    <citation type="submission" date="2012-11" db="EMBL/GenBank/DDBJ databases">
        <authorList>
            <person name="Lucero-Rivera Y.E."/>
            <person name="Tovar-Ramirez D."/>
        </authorList>
    </citation>
    <scope>NUCLEOTIDE SEQUENCE [LARGE SCALE GENOMIC DNA]</scope>
    <source>
        <strain evidence="4">Araruama</strain>
    </source>
</reference>
<dbReference type="EMBL" id="ATBP01000003">
    <property type="protein sequence ID" value="ETR74595.1"/>
    <property type="molecule type" value="Genomic_DNA"/>
</dbReference>
<evidence type="ECO:0000313" key="3">
    <source>
        <dbReference type="EMBL" id="ETR74595.1"/>
    </source>
</evidence>
<dbReference type="SMART" id="SM00226">
    <property type="entry name" value="LMWPc"/>
    <property type="match status" value="1"/>
</dbReference>
<dbReference type="InterPro" id="IPR023485">
    <property type="entry name" value="Ptyr_pPase"/>
</dbReference>
<dbReference type="PANTHER" id="PTHR43428:SF1">
    <property type="entry name" value="ARSENATE REDUCTASE"/>
    <property type="match status" value="1"/>
</dbReference>
<evidence type="ECO:0000313" key="4">
    <source>
        <dbReference type="Proteomes" id="UP000189670"/>
    </source>
</evidence>
<comment type="caution">
    <text evidence="3">The sequence shown here is derived from an EMBL/GenBank/DDBJ whole genome shotgun (WGS) entry which is preliminary data.</text>
</comment>
<keyword evidence="1" id="KW-0059">Arsenical resistance</keyword>
<proteinExistence type="predicted"/>
<dbReference type="SUPFAM" id="SSF52788">
    <property type="entry name" value="Phosphotyrosine protein phosphatases I"/>
    <property type="match status" value="1"/>
</dbReference>
<dbReference type="GO" id="GO:0046685">
    <property type="term" value="P:response to arsenic-containing substance"/>
    <property type="evidence" value="ECO:0007669"/>
    <property type="project" value="UniProtKB-KW"/>
</dbReference>
<protein>
    <submittedName>
        <fullName evidence="3">Low molecular weight phosphotyrosine protein phosphatase</fullName>
    </submittedName>
</protein>
<dbReference type="AlphaFoldDB" id="A0A1V1PIT1"/>